<dbReference type="Pfam" id="PF00076">
    <property type="entry name" value="RRM_1"/>
    <property type="match status" value="1"/>
</dbReference>
<dbReference type="FunFam" id="3.30.70.330:FF:000826">
    <property type="entry name" value="Translation initiation factor eIF4B"/>
    <property type="match status" value="1"/>
</dbReference>
<dbReference type="InterPro" id="IPR012677">
    <property type="entry name" value="Nucleotide-bd_a/b_plait_sf"/>
</dbReference>
<evidence type="ECO:0000256" key="1">
    <source>
        <dbReference type="PROSITE-ProRule" id="PRU00176"/>
    </source>
</evidence>
<dbReference type="SUPFAM" id="SSF54928">
    <property type="entry name" value="RNA-binding domain, RBD"/>
    <property type="match status" value="1"/>
</dbReference>
<dbReference type="GO" id="GO:0034057">
    <property type="term" value="F:RNA strand-exchange activity"/>
    <property type="evidence" value="ECO:0007669"/>
    <property type="project" value="EnsemblFungi"/>
</dbReference>
<dbReference type="PROSITE" id="PS50102">
    <property type="entry name" value="RRM"/>
    <property type="match status" value="1"/>
</dbReference>
<feature type="compositionally biased region" description="Basic and acidic residues" evidence="2">
    <location>
        <begin position="404"/>
        <end position="413"/>
    </location>
</feature>
<dbReference type="GO" id="GO:0097010">
    <property type="term" value="P:eukaryotic translation initiation factor 4F complex assembly"/>
    <property type="evidence" value="ECO:0007669"/>
    <property type="project" value="EnsemblFungi"/>
</dbReference>
<feature type="region of interest" description="Disordered" evidence="2">
    <location>
        <begin position="184"/>
        <end position="430"/>
    </location>
</feature>
<dbReference type="Gene3D" id="3.30.70.330">
    <property type="match status" value="1"/>
</dbReference>
<evidence type="ECO:0000259" key="3">
    <source>
        <dbReference type="PROSITE" id="PS50102"/>
    </source>
</evidence>
<dbReference type="VEuPathDB" id="FungiDB:B1J91_I08393g"/>
<feature type="domain" description="RRM" evidence="3">
    <location>
        <begin position="97"/>
        <end position="179"/>
    </location>
</feature>
<reference evidence="4 5" key="1">
    <citation type="submission" date="2015-10" db="EMBL/GenBank/DDBJ databases">
        <title>Draft genomes sequences of Candida glabrata isolates 1A, 1B, 2A, 2B, 3A and 3B.</title>
        <authorList>
            <person name="Haavelsrud O.E."/>
            <person name="Gaustad P."/>
        </authorList>
    </citation>
    <scope>NUCLEOTIDE SEQUENCE [LARGE SCALE GENOMIC DNA]</scope>
    <source>
        <strain evidence="4">910700640</strain>
    </source>
</reference>
<dbReference type="GO" id="GO:0001731">
    <property type="term" value="P:formation of translation preinitiation complex"/>
    <property type="evidence" value="ECO:0007669"/>
    <property type="project" value="EnsemblFungi"/>
</dbReference>
<dbReference type="VEuPathDB" id="FungiDB:CAGL0I08393g"/>
<dbReference type="GO" id="GO:0043024">
    <property type="term" value="F:ribosomal small subunit binding"/>
    <property type="evidence" value="ECO:0007669"/>
    <property type="project" value="EnsemblFungi"/>
</dbReference>
<dbReference type="InterPro" id="IPR035979">
    <property type="entry name" value="RBD_domain_sf"/>
</dbReference>
<feature type="compositionally biased region" description="Acidic residues" evidence="2">
    <location>
        <begin position="384"/>
        <end position="394"/>
    </location>
</feature>
<comment type="caution">
    <text evidence="4">The sequence shown here is derived from an EMBL/GenBank/DDBJ whole genome shotgun (WGS) entry which is preliminary data.</text>
</comment>
<feature type="compositionally biased region" description="Basic and acidic residues" evidence="2">
    <location>
        <begin position="273"/>
        <end position="285"/>
    </location>
</feature>
<dbReference type="GO" id="GO:0033592">
    <property type="term" value="F:RNA strand annealing activity"/>
    <property type="evidence" value="ECO:0007669"/>
    <property type="project" value="EnsemblFungi"/>
</dbReference>
<feature type="compositionally biased region" description="Basic and acidic residues" evidence="2">
    <location>
        <begin position="301"/>
        <end position="312"/>
    </location>
</feature>
<protein>
    <submittedName>
        <fullName evidence="4">Eukaryotic translation initiation factor 4B</fullName>
    </submittedName>
</protein>
<accession>A0A0W0CKR7</accession>
<evidence type="ECO:0000313" key="5">
    <source>
        <dbReference type="Proteomes" id="UP000054886"/>
    </source>
</evidence>
<dbReference type="EMBL" id="LLZZ01000114">
    <property type="protein sequence ID" value="KTB05219.1"/>
    <property type="molecule type" value="Genomic_DNA"/>
</dbReference>
<keyword evidence="1" id="KW-0694">RNA-binding</keyword>
<sequence>MVPPKKTVKMDLNSFLNDDTFGSSWAEDEVDLNKINIPIENTSANTIPLEDIAAAKKAGAMGGMGMGGGRSRLDPALGGGAKSFEREEYPVPNAPPYRAIINNIPWDISPEGVQAWVEDGLGKEGAVEEVSLPKSIKDPTRLKGIAFITLKEREDLVKALTFNSTKLNERTVYVSVAAPRREGLRSGGDDFDWGSARGSGFQASREEPNLDWGAARGSGFQPSRESRPRREDPDLDWGSARGSGFQASRESRPRREEPDLDWGSARGSGFQGSRDREDRPKREEPNLDWSAARGSGFQASRQREDRPKREEPNLDWGAARGSGFQASRQREDRPKREEPSLDWGAARGAQFNKATQQGTKKNAAPAKAPEETPKIQKSAFDVLRDEDDEDDETESTTAQQNSGDVEKLTEETKQLNVTEDDGDWEVVGKK</sequence>
<dbReference type="VEuPathDB" id="FungiDB:GWK60_I03883"/>
<dbReference type="Proteomes" id="UP000054886">
    <property type="component" value="Unassembled WGS sequence"/>
</dbReference>
<organism evidence="4 5">
    <name type="scientific">Candida glabrata</name>
    <name type="common">Yeast</name>
    <name type="synonym">Torulopsis glabrata</name>
    <dbReference type="NCBI Taxonomy" id="5478"/>
    <lineage>
        <taxon>Eukaryota</taxon>
        <taxon>Fungi</taxon>
        <taxon>Dikarya</taxon>
        <taxon>Ascomycota</taxon>
        <taxon>Saccharomycotina</taxon>
        <taxon>Saccharomycetes</taxon>
        <taxon>Saccharomycetales</taxon>
        <taxon>Saccharomycetaceae</taxon>
        <taxon>Nakaseomyces</taxon>
    </lineage>
</organism>
<evidence type="ECO:0000313" key="4">
    <source>
        <dbReference type="EMBL" id="KTB05219.1"/>
    </source>
</evidence>
<feature type="compositionally biased region" description="Basic and acidic residues" evidence="2">
    <location>
        <begin position="328"/>
        <end position="339"/>
    </location>
</feature>
<keyword evidence="4" id="KW-0648">Protein biosynthesis</keyword>
<proteinExistence type="predicted"/>
<evidence type="ECO:0000256" key="2">
    <source>
        <dbReference type="SAM" id="MobiDB-lite"/>
    </source>
</evidence>
<dbReference type="GO" id="GO:0003743">
    <property type="term" value="F:translation initiation factor activity"/>
    <property type="evidence" value="ECO:0007669"/>
    <property type="project" value="UniProtKB-KW"/>
</dbReference>
<dbReference type="SMART" id="SM00360">
    <property type="entry name" value="RRM"/>
    <property type="match status" value="1"/>
</dbReference>
<dbReference type="VEuPathDB" id="FungiDB:GVI51_I08239"/>
<keyword evidence="4" id="KW-0396">Initiation factor</keyword>
<gene>
    <name evidence="4" type="ORF">AO440_002697</name>
</gene>
<dbReference type="AlphaFoldDB" id="A0A0W0CKR7"/>
<dbReference type="InterPro" id="IPR000504">
    <property type="entry name" value="RRM_dom"/>
</dbReference>
<name>A0A0W0CKR7_CANGB</name>